<evidence type="ECO:0000256" key="4">
    <source>
        <dbReference type="ARBA" id="ARBA00022723"/>
    </source>
</evidence>
<dbReference type="InterPro" id="IPR047146">
    <property type="entry name" value="Cyt_P450_E_CYP52_fungi"/>
</dbReference>
<dbReference type="InterPro" id="IPR002974">
    <property type="entry name" value="Cyt_P450_E_CYP52_ascomycetes"/>
</dbReference>
<keyword evidence="7" id="KW-0503">Monooxygenase</keyword>
<evidence type="ECO:0000256" key="3">
    <source>
        <dbReference type="ARBA" id="ARBA00022617"/>
    </source>
</evidence>
<dbReference type="InterPro" id="IPR036396">
    <property type="entry name" value="Cyt_P450_sf"/>
</dbReference>
<keyword evidence="5" id="KW-0560">Oxidoreductase</keyword>
<evidence type="ECO:0000313" key="9">
    <source>
        <dbReference type="EMBL" id="KAF4635042.1"/>
    </source>
</evidence>
<protein>
    <recommendedName>
        <fullName evidence="11">Cytochrome P450</fullName>
    </recommendedName>
</protein>
<dbReference type="PANTHER" id="PTHR24287:SF19">
    <property type="entry name" value="CYTOCHROME P450"/>
    <property type="match status" value="1"/>
</dbReference>
<organism evidence="9 10">
    <name type="scientific">Cudoniella acicularis</name>
    <dbReference type="NCBI Taxonomy" id="354080"/>
    <lineage>
        <taxon>Eukaryota</taxon>
        <taxon>Fungi</taxon>
        <taxon>Dikarya</taxon>
        <taxon>Ascomycota</taxon>
        <taxon>Pezizomycotina</taxon>
        <taxon>Leotiomycetes</taxon>
        <taxon>Helotiales</taxon>
        <taxon>Tricladiaceae</taxon>
        <taxon>Cudoniella</taxon>
    </lineage>
</organism>
<accession>A0A8H4RS47</accession>
<evidence type="ECO:0000313" key="10">
    <source>
        <dbReference type="Proteomes" id="UP000566819"/>
    </source>
</evidence>
<sequence length="510" mass="58175">MSSLLTLLGTTFVAIYAFYLLTVTWTKKRLSAEAAQRHGCKPIPTVSSWDPVFGFDTFINIRKADFAGCRSEAYRTLHKTYGPTFLMKSLGVFELQTSQPENIQAICTSNFNEFGVGPMRGTIGAPFLGRGIFTEDGEFWKHSRALVRPTFSRAEIADLGNFDRHVARFLALIPKDGSTFDLLPLSKKLFLDTSTEFLFGESTECLDPDPHFETDEFMQAFDRSLLGLALLLITGPFRWPLYLDPYWKKAYTKVHAFVDKHVERALEKKSRPEKEIPGSKRYVLLEEMTKTTQDPYDLRMQILNVFFPARDTAAIAFADAIFELARHPLEWTKLRTEVSKIEPDQALTFQFLHSLKFTKAIIEETLRLHPAASRIGRTSLRDSILPKGGGPDGQSPIFVPKGIVVEMDLYTVQRDTSIWGEDADEFKPDRWTKSGRTLWEAKWQYEPFLGGIRMCPAQNQVLTQLAFLLVRFAQEFKTLENRDEILEYFEVITMTVESKNGVKIAVKPVE</sequence>
<evidence type="ECO:0000256" key="8">
    <source>
        <dbReference type="PIRSR" id="PIRSR602402-1"/>
    </source>
</evidence>
<keyword evidence="6 8" id="KW-0408">Iron</keyword>
<evidence type="ECO:0000256" key="1">
    <source>
        <dbReference type="ARBA" id="ARBA00001971"/>
    </source>
</evidence>
<name>A0A8H4RS47_9HELO</name>
<gene>
    <name evidence="9" type="ORF">G7Y89_g3059</name>
</gene>
<dbReference type="PRINTS" id="PR01239">
    <property type="entry name" value="EP450IICYP52"/>
</dbReference>
<keyword evidence="4 8" id="KW-0479">Metal-binding</keyword>
<evidence type="ECO:0000256" key="5">
    <source>
        <dbReference type="ARBA" id="ARBA00023002"/>
    </source>
</evidence>
<dbReference type="OrthoDB" id="1470350at2759"/>
<comment type="cofactor">
    <cofactor evidence="1 8">
        <name>heme</name>
        <dbReference type="ChEBI" id="CHEBI:30413"/>
    </cofactor>
</comment>
<dbReference type="Gene3D" id="1.10.630.10">
    <property type="entry name" value="Cytochrome P450"/>
    <property type="match status" value="1"/>
</dbReference>
<dbReference type="Proteomes" id="UP000566819">
    <property type="component" value="Unassembled WGS sequence"/>
</dbReference>
<dbReference type="Pfam" id="PF00067">
    <property type="entry name" value="p450"/>
    <property type="match status" value="1"/>
</dbReference>
<keyword evidence="3 8" id="KW-0349">Heme</keyword>
<dbReference type="PANTHER" id="PTHR24287">
    <property type="entry name" value="P450, PUTATIVE (EUROFUNG)-RELATED"/>
    <property type="match status" value="1"/>
</dbReference>
<dbReference type="EMBL" id="JAAMPI010000145">
    <property type="protein sequence ID" value="KAF4635042.1"/>
    <property type="molecule type" value="Genomic_DNA"/>
</dbReference>
<comment type="caution">
    <text evidence="9">The sequence shown here is derived from an EMBL/GenBank/DDBJ whole genome shotgun (WGS) entry which is preliminary data.</text>
</comment>
<evidence type="ECO:0000256" key="7">
    <source>
        <dbReference type="ARBA" id="ARBA00023033"/>
    </source>
</evidence>
<dbReference type="GO" id="GO:0005506">
    <property type="term" value="F:iron ion binding"/>
    <property type="evidence" value="ECO:0007669"/>
    <property type="project" value="InterPro"/>
</dbReference>
<dbReference type="InterPro" id="IPR001128">
    <property type="entry name" value="Cyt_P450"/>
</dbReference>
<evidence type="ECO:0008006" key="11">
    <source>
        <dbReference type="Google" id="ProtNLM"/>
    </source>
</evidence>
<evidence type="ECO:0000256" key="6">
    <source>
        <dbReference type="ARBA" id="ARBA00023004"/>
    </source>
</evidence>
<keyword evidence="10" id="KW-1185">Reference proteome</keyword>
<evidence type="ECO:0000256" key="2">
    <source>
        <dbReference type="ARBA" id="ARBA00010617"/>
    </source>
</evidence>
<dbReference type="SUPFAM" id="SSF48264">
    <property type="entry name" value="Cytochrome P450"/>
    <property type="match status" value="1"/>
</dbReference>
<dbReference type="PRINTS" id="PR00464">
    <property type="entry name" value="EP450II"/>
</dbReference>
<dbReference type="AlphaFoldDB" id="A0A8H4RS47"/>
<dbReference type="InterPro" id="IPR002402">
    <property type="entry name" value="Cyt_P450_E_grp-II"/>
</dbReference>
<feature type="binding site" description="axial binding residue" evidence="8">
    <location>
        <position position="455"/>
    </location>
    <ligand>
        <name>heme</name>
        <dbReference type="ChEBI" id="CHEBI:30413"/>
    </ligand>
    <ligandPart>
        <name>Fe</name>
        <dbReference type="ChEBI" id="CHEBI:18248"/>
    </ligandPart>
</feature>
<dbReference type="GO" id="GO:0016712">
    <property type="term" value="F:oxidoreductase activity, acting on paired donors, with incorporation or reduction of molecular oxygen, reduced flavin or flavoprotein as one donor, and incorporation of one atom of oxygen"/>
    <property type="evidence" value="ECO:0007669"/>
    <property type="project" value="InterPro"/>
</dbReference>
<proteinExistence type="inferred from homology"/>
<comment type="similarity">
    <text evidence="2">Belongs to the cytochrome P450 family.</text>
</comment>
<dbReference type="GO" id="GO:0020037">
    <property type="term" value="F:heme binding"/>
    <property type="evidence" value="ECO:0007669"/>
    <property type="project" value="InterPro"/>
</dbReference>
<reference evidence="9 10" key="1">
    <citation type="submission" date="2020-03" db="EMBL/GenBank/DDBJ databases">
        <title>Draft Genome Sequence of Cudoniella acicularis.</title>
        <authorList>
            <person name="Buettner E."/>
            <person name="Kellner H."/>
        </authorList>
    </citation>
    <scope>NUCLEOTIDE SEQUENCE [LARGE SCALE GENOMIC DNA]</scope>
    <source>
        <strain evidence="9 10">DSM 108380</strain>
    </source>
</reference>